<evidence type="ECO:0000256" key="3">
    <source>
        <dbReference type="ARBA" id="ARBA00007441"/>
    </source>
</evidence>
<keyword evidence="11" id="KW-0585">Phenylalanine catabolism</keyword>
<dbReference type="Gene3D" id="3.40.640.10">
    <property type="entry name" value="Type I PLP-dependent aspartate aminotransferase-like (Major domain)"/>
    <property type="match status" value="1"/>
</dbReference>
<dbReference type="GO" id="GO:0006572">
    <property type="term" value="P:L-tyrosine catabolic process"/>
    <property type="evidence" value="ECO:0007669"/>
    <property type="project" value="UniProtKB-KW"/>
</dbReference>
<evidence type="ECO:0000256" key="14">
    <source>
        <dbReference type="PIRNR" id="PIRNR000517"/>
    </source>
</evidence>
<dbReference type="AlphaFoldDB" id="A0A9N9I4D9"/>
<proteinExistence type="inferred from homology"/>
<dbReference type="InterPro" id="IPR004839">
    <property type="entry name" value="Aminotransferase_I/II_large"/>
</dbReference>
<dbReference type="GO" id="GO:0030170">
    <property type="term" value="F:pyridoxal phosphate binding"/>
    <property type="evidence" value="ECO:0007669"/>
    <property type="project" value="InterPro"/>
</dbReference>
<feature type="domain" description="Aminotransferase class I/classII large" evidence="16">
    <location>
        <begin position="56"/>
        <end position="417"/>
    </location>
</feature>
<dbReference type="Pfam" id="PF00155">
    <property type="entry name" value="Aminotran_1_2"/>
    <property type="match status" value="1"/>
</dbReference>
<dbReference type="InterPro" id="IPR004838">
    <property type="entry name" value="NHTrfase_class1_PyrdxlP-BS"/>
</dbReference>
<accession>A0A9N9I4D9</accession>
<organism evidence="17 18">
    <name type="scientific">Dentiscutata erythropus</name>
    <dbReference type="NCBI Taxonomy" id="1348616"/>
    <lineage>
        <taxon>Eukaryota</taxon>
        <taxon>Fungi</taxon>
        <taxon>Fungi incertae sedis</taxon>
        <taxon>Mucoromycota</taxon>
        <taxon>Glomeromycotina</taxon>
        <taxon>Glomeromycetes</taxon>
        <taxon>Diversisporales</taxon>
        <taxon>Gigasporaceae</taxon>
        <taxon>Dentiscutata</taxon>
    </lineage>
</organism>
<dbReference type="InterPro" id="IPR015424">
    <property type="entry name" value="PyrdxlP-dep_Trfase"/>
</dbReference>
<dbReference type="GO" id="GO:0004838">
    <property type="term" value="F:L-tyrosine-2-oxoglutarate transaminase activity"/>
    <property type="evidence" value="ECO:0007669"/>
    <property type="project" value="InterPro"/>
</dbReference>
<comment type="caution">
    <text evidence="17">The sequence shown here is derived from an EMBL/GenBank/DDBJ whole genome shotgun (WGS) entry which is preliminary data.</text>
</comment>
<comment type="subunit">
    <text evidence="4">Homodimer.</text>
</comment>
<evidence type="ECO:0000256" key="5">
    <source>
        <dbReference type="ARBA" id="ARBA00012749"/>
    </source>
</evidence>
<feature type="modified residue" description="N6-(pyridoxal phosphate)lysine" evidence="15">
    <location>
        <position position="264"/>
    </location>
</feature>
<dbReference type="InterPro" id="IPR015421">
    <property type="entry name" value="PyrdxlP-dep_Trfase_major"/>
</dbReference>
<evidence type="ECO:0000256" key="8">
    <source>
        <dbReference type="ARBA" id="ARBA00022679"/>
    </source>
</evidence>
<evidence type="ECO:0000256" key="11">
    <source>
        <dbReference type="ARBA" id="ARBA00023232"/>
    </source>
</evidence>
<dbReference type="FunFam" id="3.40.640.10:FF:000048">
    <property type="entry name" value="tyrosine aminotransferase"/>
    <property type="match status" value="1"/>
</dbReference>
<evidence type="ECO:0000256" key="15">
    <source>
        <dbReference type="PIRSR" id="PIRSR000517-1"/>
    </source>
</evidence>
<evidence type="ECO:0000256" key="4">
    <source>
        <dbReference type="ARBA" id="ARBA00011738"/>
    </source>
</evidence>
<name>A0A9N9I4D9_9GLOM</name>
<dbReference type="CDD" id="cd00609">
    <property type="entry name" value="AAT_like"/>
    <property type="match status" value="1"/>
</dbReference>
<dbReference type="InterPro" id="IPR005958">
    <property type="entry name" value="TyrNic_aminoTrfase"/>
</dbReference>
<evidence type="ECO:0000256" key="12">
    <source>
        <dbReference type="ARBA" id="ARBA00031696"/>
    </source>
</evidence>
<dbReference type="EC" id="2.6.1.5" evidence="5"/>
<reference evidence="17" key="1">
    <citation type="submission" date="2021-06" db="EMBL/GenBank/DDBJ databases">
        <authorList>
            <person name="Kallberg Y."/>
            <person name="Tangrot J."/>
            <person name="Rosling A."/>
        </authorList>
    </citation>
    <scope>NUCLEOTIDE SEQUENCE</scope>
    <source>
        <strain evidence="17">MA453B</strain>
    </source>
</reference>
<evidence type="ECO:0000256" key="2">
    <source>
        <dbReference type="ARBA" id="ARBA00005203"/>
    </source>
</evidence>
<dbReference type="NCBIfam" id="TIGR01265">
    <property type="entry name" value="tyr_nico_aTase"/>
    <property type="match status" value="1"/>
</dbReference>
<evidence type="ECO:0000256" key="1">
    <source>
        <dbReference type="ARBA" id="ARBA00001933"/>
    </source>
</evidence>
<evidence type="ECO:0000256" key="10">
    <source>
        <dbReference type="ARBA" id="ARBA00022898"/>
    </source>
</evidence>
<evidence type="ECO:0000256" key="13">
    <source>
        <dbReference type="ARBA" id="ARBA00047798"/>
    </source>
</evidence>
<comment type="catalytic activity">
    <reaction evidence="13">
        <text>L-tyrosine + 2-oxoglutarate = 3-(4-hydroxyphenyl)pyruvate + L-glutamate</text>
        <dbReference type="Rhea" id="RHEA:15093"/>
        <dbReference type="ChEBI" id="CHEBI:16810"/>
        <dbReference type="ChEBI" id="CHEBI:29985"/>
        <dbReference type="ChEBI" id="CHEBI:36242"/>
        <dbReference type="ChEBI" id="CHEBI:58315"/>
        <dbReference type="EC" id="2.6.1.5"/>
    </reaction>
</comment>
<evidence type="ECO:0000256" key="7">
    <source>
        <dbReference type="ARBA" id="ARBA00022576"/>
    </source>
</evidence>
<evidence type="ECO:0000256" key="9">
    <source>
        <dbReference type="ARBA" id="ARBA00022878"/>
    </source>
</evidence>
<comment type="pathway">
    <text evidence="2">Amino-acid degradation; L-phenylalanine degradation; acetoacetate and fumarate from L-phenylalanine: step 2/6.</text>
</comment>
<dbReference type="GO" id="GO:0006559">
    <property type="term" value="P:L-phenylalanine catabolic process"/>
    <property type="evidence" value="ECO:0007669"/>
    <property type="project" value="UniProtKB-KW"/>
</dbReference>
<comment type="similarity">
    <text evidence="3 14">Belongs to the class-I pyridoxal-phosphate-dependent aminotransferase family.</text>
</comment>
<comment type="cofactor">
    <cofactor evidence="1 14 15">
        <name>pyridoxal 5'-phosphate</name>
        <dbReference type="ChEBI" id="CHEBI:597326"/>
    </cofactor>
</comment>
<dbReference type="InterPro" id="IPR005957">
    <property type="entry name" value="Tyrosine_aminoTrfase"/>
</dbReference>
<dbReference type="OrthoDB" id="7042322at2759"/>
<keyword evidence="8" id="KW-0808">Transferase</keyword>
<evidence type="ECO:0000313" key="17">
    <source>
        <dbReference type="EMBL" id="CAG8719910.1"/>
    </source>
</evidence>
<keyword evidence="10 14" id="KW-0663">Pyridoxal phosphate</keyword>
<dbReference type="Gene3D" id="3.90.1150.10">
    <property type="entry name" value="Aspartate Aminotransferase, domain 1"/>
    <property type="match status" value="1"/>
</dbReference>
<dbReference type="PANTHER" id="PTHR45744:SF2">
    <property type="entry name" value="TYROSINE AMINOTRANSFERASE"/>
    <property type="match status" value="1"/>
</dbReference>
<protein>
    <recommendedName>
        <fullName evidence="6">Tyrosine aminotransferase</fullName>
        <ecNumber evidence="5">2.6.1.5</ecNumber>
    </recommendedName>
    <alternativeName>
        <fullName evidence="12">L-tyrosine:2-oxoglutarate aminotransferase</fullName>
    </alternativeName>
</protein>
<dbReference type="PIRSF" id="PIRSF000517">
    <property type="entry name" value="Tyr_transaminase"/>
    <property type="match status" value="1"/>
</dbReference>
<dbReference type="EMBL" id="CAJVPY010010568">
    <property type="protein sequence ID" value="CAG8719910.1"/>
    <property type="molecule type" value="Genomic_DNA"/>
</dbReference>
<dbReference type="NCBIfam" id="TIGR01264">
    <property type="entry name" value="tyr_amTase_E"/>
    <property type="match status" value="1"/>
</dbReference>
<gene>
    <name evidence="17" type="ORF">DERYTH_LOCUS14240</name>
</gene>
<dbReference type="SUPFAM" id="SSF53383">
    <property type="entry name" value="PLP-dependent transferases"/>
    <property type="match status" value="1"/>
</dbReference>
<dbReference type="Proteomes" id="UP000789405">
    <property type="component" value="Unassembled WGS sequence"/>
</dbReference>
<evidence type="ECO:0000313" key="18">
    <source>
        <dbReference type="Proteomes" id="UP000789405"/>
    </source>
</evidence>
<evidence type="ECO:0000259" key="16">
    <source>
        <dbReference type="Pfam" id="PF00155"/>
    </source>
</evidence>
<evidence type="ECO:0000256" key="6">
    <source>
        <dbReference type="ARBA" id="ARBA00015959"/>
    </source>
</evidence>
<dbReference type="InterPro" id="IPR015422">
    <property type="entry name" value="PyrdxlP-dep_Trfase_small"/>
</dbReference>
<dbReference type="PANTHER" id="PTHR45744">
    <property type="entry name" value="TYROSINE AMINOTRANSFERASE"/>
    <property type="match status" value="1"/>
</dbReference>
<dbReference type="FunFam" id="3.90.1150.10:FF:000040">
    <property type="entry name" value="Tyrosine aminotransferase"/>
    <property type="match status" value="1"/>
</dbReference>
<keyword evidence="9" id="KW-0828">Tyrosine catabolism</keyword>
<keyword evidence="7" id="KW-0032">Aminotransferase</keyword>
<sequence>MSVNDRSEAALNNKVKNVMISRSKWHVPASIVSKRTVNPIRETVFKMTAKPNPDKELISLSLGDPTIFGNFKIHENCIDAVIKQLQSHKANGYPPAFGCEEARKALAKKFSTEDAPLTSRDIVIGSGASDALNLAIGALCNEGQNILLPRPGFSIYQTISQSKGIECRYYNLLPDRNWEIDLDQLVTLIDDKTACIIINNPSNPCGSNFSRHHLESIIQVCETYKLVIISDEIYEDMVFGSEKFYPIASLTKSVPILKVSGLAKRYLVPGWRVGWVIIYDQNGILDEIRNALLSLSNIILGANSLVQYSIPDIIFNTPDEFYQDTNNQLERNASISANILSKIRGLHVIVPQGAMYMMVGINVEEFKDIKDDLEFTEKLLEEESVMCLPGRCFHYPNYIRIVIAPHPEKLEEAYDRIREFCIRHYI</sequence>
<dbReference type="PROSITE" id="PS00105">
    <property type="entry name" value="AA_TRANSFER_CLASS_1"/>
    <property type="match status" value="1"/>
</dbReference>
<keyword evidence="18" id="KW-1185">Reference proteome</keyword>